<reference evidence="9 10" key="1">
    <citation type="submission" date="2021-01" db="EMBL/GenBank/DDBJ databases">
        <title>Whole genome shotgun sequence of Catellatospora citrea NBRC 14495.</title>
        <authorList>
            <person name="Komaki H."/>
            <person name="Tamura T."/>
        </authorList>
    </citation>
    <scope>NUCLEOTIDE SEQUENCE [LARGE SCALE GENOMIC DNA]</scope>
    <source>
        <strain evidence="9 10">NBRC 14495</strain>
    </source>
</reference>
<comment type="caution">
    <text evidence="9">The sequence shown here is derived from an EMBL/GenBank/DDBJ whole genome shotgun (WGS) entry which is preliminary data.</text>
</comment>
<comment type="similarity">
    <text evidence="7">Belongs to the binding-protein-dependent transport system permease family.</text>
</comment>
<dbReference type="Gene3D" id="1.10.3720.10">
    <property type="entry name" value="MetI-like"/>
    <property type="match status" value="1"/>
</dbReference>
<keyword evidence="10" id="KW-1185">Reference proteome</keyword>
<feature type="transmembrane region" description="Helical" evidence="7">
    <location>
        <begin position="244"/>
        <end position="268"/>
    </location>
</feature>
<dbReference type="PROSITE" id="PS50928">
    <property type="entry name" value="ABC_TM1"/>
    <property type="match status" value="1"/>
</dbReference>
<proteinExistence type="inferred from homology"/>
<evidence type="ECO:0000256" key="1">
    <source>
        <dbReference type="ARBA" id="ARBA00004651"/>
    </source>
</evidence>
<keyword evidence="3" id="KW-1003">Cell membrane</keyword>
<keyword evidence="4 7" id="KW-0812">Transmembrane</keyword>
<protein>
    <submittedName>
        <fullName evidence="9">Glutamate ABC transporter permease</fullName>
    </submittedName>
</protein>
<evidence type="ECO:0000313" key="9">
    <source>
        <dbReference type="EMBL" id="GIF98051.1"/>
    </source>
</evidence>
<dbReference type="PANTHER" id="PTHR30614">
    <property type="entry name" value="MEMBRANE COMPONENT OF AMINO ACID ABC TRANSPORTER"/>
    <property type="match status" value="1"/>
</dbReference>
<evidence type="ECO:0000259" key="8">
    <source>
        <dbReference type="PROSITE" id="PS50928"/>
    </source>
</evidence>
<dbReference type="InterPro" id="IPR000515">
    <property type="entry name" value="MetI-like"/>
</dbReference>
<dbReference type="SUPFAM" id="SSF161098">
    <property type="entry name" value="MetI-like"/>
    <property type="match status" value="1"/>
</dbReference>
<dbReference type="InterPro" id="IPR035906">
    <property type="entry name" value="MetI-like_sf"/>
</dbReference>
<sequence length="304" mass="32633">MSASVLYDHPGPRARMRNRVLSVVFGLLVVAGLYGIYRAFDSTQQWTWEKWQPFFETVTVNGQTANFWTDYALPGLLATLEAAATAMLLALAFGLVFSVARLSEHRWIRVPAGVVVEFFRAVPVLLMIFFLSFGGFWVFGTLIPPFWSVVIGLTLYNGSVLAEAFRAGIRAVPRGQSEAAYSLGLTKGQVMRMILIPQAARSMLPVIVSQLVVVLKDTALGYIVSYPELMLEGSKGYAVFTNAVPTFMVLALIYIVINGLLTLVAHLLERRANRLGVTNPATKAAAAATAATGLGGGGGGAGGA</sequence>
<dbReference type="GO" id="GO:0006865">
    <property type="term" value="P:amino acid transport"/>
    <property type="evidence" value="ECO:0007669"/>
    <property type="project" value="TreeGrafter"/>
</dbReference>
<dbReference type="EMBL" id="BONH01000011">
    <property type="protein sequence ID" value="GIF98051.1"/>
    <property type="molecule type" value="Genomic_DNA"/>
</dbReference>
<keyword evidence="5 7" id="KW-1133">Transmembrane helix</keyword>
<feature type="transmembrane region" description="Helical" evidence="7">
    <location>
        <begin position="146"/>
        <end position="165"/>
    </location>
</feature>
<dbReference type="Proteomes" id="UP000659904">
    <property type="component" value="Unassembled WGS sequence"/>
</dbReference>
<evidence type="ECO:0000256" key="4">
    <source>
        <dbReference type="ARBA" id="ARBA00022692"/>
    </source>
</evidence>
<organism evidence="9 10">
    <name type="scientific">Catellatospora citrea</name>
    <dbReference type="NCBI Taxonomy" id="53366"/>
    <lineage>
        <taxon>Bacteria</taxon>
        <taxon>Bacillati</taxon>
        <taxon>Actinomycetota</taxon>
        <taxon>Actinomycetes</taxon>
        <taxon>Micromonosporales</taxon>
        <taxon>Micromonosporaceae</taxon>
        <taxon>Catellatospora</taxon>
    </lineage>
</organism>
<evidence type="ECO:0000256" key="5">
    <source>
        <dbReference type="ARBA" id="ARBA00022989"/>
    </source>
</evidence>
<comment type="subcellular location">
    <subcellularLocation>
        <location evidence="1 7">Cell membrane</location>
        <topology evidence="1 7">Multi-pass membrane protein</topology>
    </subcellularLocation>
</comment>
<feature type="transmembrane region" description="Helical" evidence="7">
    <location>
        <begin position="76"/>
        <end position="97"/>
    </location>
</feature>
<gene>
    <name evidence="9" type="ORF">Cci01nite_31450</name>
</gene>
<dbReference type="GO" id="GO:0022857">
    <property type="term" value="F:transmembrane transporter activity"/>
    <property type="evidence" value="ECO:0007669"/>
    <property type="project" value="InterPro"/>
</dbReference>
<evidence type="ECO:0000256" key="7">
    <source>
        <dbReference type="RuleBase" id="RU363032"/>
    </source>
</evidence>
<feature type="transmembrane region" description="Helical" evidence="7">
    <location>
        <begin position="202"/>
        <end position="224"/>
    </location>
</feature>
<evidence type="ECO:0000256" key="6">
    <source>
        <dbReference type="ARBA" id="ARBA00023136"/>
    </source>
</evidence>
<feature type="transmembrane region" description="Helical" evidence="7">
    <location>
        <begin position="20"/>
        <end position="40"/>
    </location>
</feature>
<accession>A0A8J3NZP7</accession>
<dbReference type="Pfam" id="PF00528">
    <property type="entry name" value="BPD_transp_1"/>
    <property type="match status" value="1"/>
</dbReference>
<dbReference type="InterPro" id="IPR010065">
    <property type="entry name" value="AA_ABC_transptr_permease_3TM"/>
</dbReference>
<dbReference type="PANTHER" id="PTHR30614:SF21">
    <property type="entry name" value="AMINO ACID ABC TRANSPORTER PERMEASE"/>
    <property type="match status" value="1"/>
</dbReference>
<feature type="transmembrane region" description="Helical" evidence="7">
    <location>
        <begin position="118"/>
        <end position="140"/>
    </location>
</feature>
<name>A0A8J3NZP7_9ACTN</name>
<keyword evidence="6 7" id="KW-0472">Membrane</keyword>
<dbReference type="AlphaFoldDB" id="A0A8J3NZP7"/>
<keyword evidence="2 7" id="KW-0813">Transport</keyword>
<evidence type="ECO:0000256" key="3">
    <source>
        <dbReference type="ARBA" id="ARBA00022475"/>
    </source>
</evidence>
<evidence type="ECO:0000256" key="2">
    <source>
        <dbReference type="ARBA" id="ARBA00022448"/>
    </source>
</evidence>
<dbReference type="InterPro" id="IPR043429">
    <property type="entry name" value="ArtM/GltK/GlnP/TcyL/YhdX-like"/>
</dbReference>
<evidence type="ECO:0000313" key="10">
    <source>
        <dbReference type="Proteomes" id="UP000659904"/>
    </source>
</evidence>
<dbReference type="GO" id="GO:0043190">
    <property type="term" value="C:ATP-binding cassette (ABC) transporter complex"/>
    <property type="evidence" value="ECO:0007669"/>
    <property type="project" value="InterPro"/>
</dbReference>
<feature type="domain" description="ABC transmembrane type-1" evidence="8">
    <location>
        <begin position="76"/>
        <end position="265"/>
    </location>
</feature>
<dbReference type="CDD" id="cd06261">
    <property type="entry name" value="TM_PBP2"/>
    <property type="match status" value="1"/>
</dbReference>
<dbReference type="NCBIfam" id="TIGR01726">
    <property type="entry name" value="HEQRo_perm_3TM"/>
    <property type="match status" value="1"/>
</dbReference>